<comment type="similarity">
    <text evidence="1">Belongs to the AB hydrolase superfamily. AB hydrolase 2 family.</text>
</comment>
<dbReference type="InterPro" id="IPR003140">
    <property type="entry name" value="PLipase/COase/thioEstase"/>
</dbReference>
<dbReference type="PANTHER" id="PTHR10655">
    <property type="entry name" value="LYSOPHOSPHOLIPASE-RELATED"/>
    <property type="match status" value="1"/>
</dbReference>
<evidence type="ECO:0000256" key="1">
    <source>
        <dbReference type="ARBA" id="ARBA00006499"/>
    </source>
</evidence>
<evidence type="ECO:0000259" key="3">
    <source>
        <dbReference type="Pfam" id="PF02230"/>
    </source>
</evidence>
<name>A0A220RZD0_9NEIS</name>
<dbReference type="InterPro" id="IPR050565">
    <property type="entry name" value="LYPA1-2/EST-like"/>
</dbReference>
<dbReference type="Pfam" id="PF02230">
    <property type="entry name" value="Abhydrolase_2"/>
    <property type="match status" value="1"/>
</dbReference>
<keyword evidence="5" id="KW-1185">Reference proteome</keyword>
<evidence type="ECO:0000313" key="4">
    <source>
        <dbReference type="EMBL" id="ASK26579.1"/>
    </source>
</evidence>
<dbReference type="RefSeq" id="WP_089035302.1">
    <property type="nucleotide sequence ID" value="NZ_CP022278.1"/>
</dbReference>
<organism evidence="4 5">
    <name type="scientific">Neisseria chenwenguii</name>
    <dbReference type="NCBI Taxonomy" id="1853278"/>
    <lineage>
        <taxon>Bacteria</taxon>
        <taxon>Pseudomonadati</taxon>
        <taxon>Pseudomonadota</taxon>
        <taxon>Betaproteobacteria</taxon>
        <taxon>Neisseriales</taxon>
        <taxon>Neisseriaceae</taxon>
        <taxon>Neisseria</taxon>
    </lineage>
</organism>
<keyword evidence="2" id="KW-0378">Hydrolase</keyword>
<accession>A0A220RZD0</accession>
<dbReference type="PANTHER" id="PTHR10655:SF17">
    <property type="entry name" value="LYSOPHOSPHOLIPASE-LIKE PROTEIN 1"/>
    <property type="match status" value="1"/>
</dbReference>
<dbReference type="AlphaFoldDB" id="A0A220RZD0"/>
<evidence type="ECO:0000313" key="5">
    <source>
        <dbReference type="Proteomes" id="UP000198238"/>
    </source>
</evidence>
<dbReference type="KEGG" id="nei:BG910_01405"/>
<dbReference type="GO" id="GO:0016787">
    <property type="term" value="F:hydrolase activity"/>
    <property type="evidence" value="ECO:0007669"/>
    <property type="project" value="UniProtKB-KW"/>
</dbReference>
<dbReference type="EMBL" id="CP022278">
    <property type="protein sequence ID" value="ASK26579.1"/>
    <property type="molecule type" value="Genomic_DNA"/>
</dbReference>
<sequence>MKSFVPHSQPIVLSSEKVDSCVILLHGLTTNGRAFLPIARYLAAKLPDTRFVLPTAPVRPVKWAGQATFAWYDLLDDDFTAAEDSQGIQAASAYVHDLINEQIQSGLSADKIVLGGFSQGCAISFWAGLHFPQKLGGIFGLSGYLPLADLWQPEKVNQETPVLWQHGGRDELVTLSQIEHGKQLLAKQQDFEFLAYSGLGHQIVVEELDAVARWLGRCGL</sequence>
<dbReference type="Gene3D" id="3.40.50.1820">
    <property type="entry name" value="alpha/beta hydrolase"/>
    <property type="match status" value="1"/>
</dbReference>
<evidence type="ECO:0000256" key="2">
    <source>
        <dbReference type="ARBA" id="ARBA00022801"/>
    </source>
</evidence>
<dbReference type="InterPro" id="IPR029058">
    <property type="entry name" value="AB_hydrolase_fold"/>
</dbReference>
<protein>
    <submittedName>
        <fullName evidence="4">Phospholipase</fullName>
    </submittedName>
</protein>
<reference evidence="4 5" key="1">
    <citation type="submission" date="2017-06" db="EMBL/GenBank/DDBJ databases">
        <title>Neisseria chenwenguii sp. nov., isolated from the intestinal contents of Tibetan Plateau Pika in Yushu, Qinghai Province, China.</title>
        <authorList>
            <person name="Zhang G."/>
        </authorList>
    </citation>
    <scope>NUCLEOTIDE SEQUENCE [LARGE SCALE GENOMIC DNA]</scope>
    <source>
        <strain evidence="4 5">10023</strain>
    </source>
</reference>
<dbReference type="SUPFAM" id="SSF53474">
    <property type="entry name" value="alpha/beta-Hydrolases"/>
    <property type="match status" value="1"/>
</dbReference>
<proteinExistence type="inferred from homology"/>
<gene>
    <name evidence="4" type="ORF">BG910_01405</name>
</gene>
<feature type="domain" description="Phospholipase/carboxylesterase/thioesterase" evidence="3">
    <location>
        <begin position="11"/>
        <end position="215"/>
    </location>
</feature>
<dbReference type="Proteomes" id="UP000198238">
    <property type="component" value="Chromosome"/>
</dbReference>